<dbReference type="AlphaFoldDB" id="A0A7I8DKD4"/>
<feature type="compositionally biased region" description="Basic and acidic residues" evidence="1">
    <location>
        <begin position="445"/>
        <end position="457"/>
    </location>
</feature>
<feature type="compositionally biased region" description="Polar residues" evidence="1">
    <location>
        <begin position="75"/>
        <end position="95"/>
    </location>
</feature>
<feature type="transmembrane region" description="Helical" evidence="2">
    <location>
        <begin position="326"/>
        <end position="348"/>
    </location>
</feature>
<dbReference type="RefSeq" id="WP_185259087.1">
    <property type="nucleotide sequence ID" value="NZ_AP023368.1"/>
</dbReference>
<evidence type="ECO:0000259" key="3">
    <source>
        <dbReference type="Pfam" id="PF05569"/>
    </source>
</evidence>
<evidence type="ECO:0000256" key="2">
    <source>
        <dbReference type="SAM" id="Phobius"/>
    </source>
</evidence>
<protein>
    <recommendedName>
        <fullName evidence="3">Peptidase M56 domain-containing protein</fullName>
    </recommendedName>
</protein>
<feature type="compositionally biased region" description="Polar residues" evidence="1">
    <location>
        <begin position="355"/>
        <end position="379"/>
    </location>
</feature>
<feature type="transmembrane region" description="Helical" evidence="2">
    <location>
        <begin position="12"/>
        <end position="29"/>
    </location>
</feature>
<dbReference type="InterPro" id="IPR052173">
    <property type="entry name" value="Beta-lactam_resp_regulator"/>
</dbReference>
<dbReference type="InterPro" id="IPR008756">
    <property type="entry name" value="Peptidase_M56"/>
</dbReference>
<organism evidence="4 5">
    <name type="scientific">Anaerocolumna chitinilytica</name>
    <dbReference type="NCBI Taxonomy" id="1727145"/>
    <lineage>
        <taxon>Bacteria</taxon>
        <taxon>Bacillati</taxon>
        <taxon>Bacillota</taxon>
        <taxon>Clostridia</taxon>
        <taxon>Lachnospirales</taxon>
        <taxon>Lachnospiraceae</taxon>
        <taxon>Anaerocolumna</taxon>
    </lineage>
</organism>
<keyword evidence="5" id="KW-1185">Reference proteome</keyword>
<reference evidence="4 5" key="1">
    <citation type="submission" date="2020-08" db="EMBL/GenBank/DDBJ databases">
        <title>Draft genome sequencing of an Anaerocolumna strain isolated from anoxic soil subjected to BSD treatment.</title>
        <authorList>
            <person name="Uek A."/>
            <person name="Tonouchi A."/>
        </authorList>
    </citation>
    <scope>NUCLEOTIDE SEQUENCE [LARGE SCALE GENOMIC DNA]</scope>
    <source>
        <strain evidence="4 5">CTTW</strain>
    </source>
</reference>
<dbReference type="KEGG" id="acht:bsdcttw_18230"/>
<dbReference type="Proteomes" id="UP000515703">
    <property type="component" value="Chromosome"/>
</dbReference>
<evidence type="ECO:0000313" key="4">
    <source>
        <dbReference type="EMBL" id="BCJ98782.1"/>
    </source>
</evidence>
<feature type="compositionally biased region" description="Low complexity" evidence="1">
    <location>
        <begin position="380"/>
        <end position="430"/>
    </location>
</feature>
<dbReference type="PANTHER" id="PTHR34978:SF3">
    <property type="entry name" value="SLR0241 PROTEIN"/>
    <property type="match status" value="1"/>
</dbReference>
<dbReference type="PANTHER" id="PTHR34978">
    <property type="entry name" value="POSSIBLE SENSOR-TRANSDUCER PROTEIN BLAR"/>
    <property type="match status" value="1"/>
</dbReference>
<dbReference type="EMBL" id="AP023368">
    <property type="protein sequence ID" value="BCJ98782.1"/>
    <property type="molecule type" value="Genomic_DNA"/>
</dbReference>
<feature type="region of interest" description="Disordered" evidence="1">
    <location>
        <begin position="75"/>
        <end position="105"/>
    </location>
</feature>
<keyword evidence="2" id="KW-1133">Transmembrane helix</keyword>
<evidence type="ECO:0000313" key="5">
    <source>
        <dbReference type="Proteomes" id="UP000515703"/>
    </source>
</evidence>
<proteinExistence type="predicted"/>
<dbReference type="CDD" id="cd07341">
    <property type="entry name" value="M56_BlaR1_MecR1_like"/>
    <property type="match status" value="1"/>
</dbReference>
<sequence>MNNLFKEVLSMSLSGSLLILLILLIRPIVKNRFSKAWQYYLWIIVLIRLILPFSPEFSMVNNLFHQKPIHNYTQTMVSPQNTNPSVQENNSQSQPDKPAGEDSVVTSQKEEKISIDLWRIGIYLWLSVMVLLFLIRQIRYFSFLRLMKNSSEPVADKRIKLLLERAAREVRITRVPQLKVNSRIASPMLIGLIKPSVYLTDLTLGWDDARLYYVLRHELMHYKRHDLWYKWFSGLIQCIHWFNPLVTVMNKQINLQCEISCDEAVARDLSREEKMVYGNVLLDAVSENTPRFSSVLSSTLYEDKKSMKERISTIIMANQKSKKSKTLSIIITLVFCAAAFWLGAYTMGGRNTQKSTASTVNNQGTNSGKDDTSNSGATGSDTDNQSSNNTDSQNSENSQNDNTDSVNNGNTQNNNTDNVNNGNSQNDNSNTPAGSDKPSANTSGKDPEATAAPDKDNTSASENDSIVYSNTDFGFDVKLPADWKGYTIVEDTWQGTNLSGKDAGKVIESGTKLLLRNPNWTKKNPYQDIPIMIFTKEQWKAIEAEKVAVSAAPVPPSKLAENSKYVFALPPRYNFAFPTGYEEVEKIMDSNPITGTENMK</sequence>
<feature type="domain" description="Peptidase M56" evidence="3">
    <location>
        <begin position="7"/>
        <end position="314"/>
    </location>
</feature>
<keyword evidence="2" id="KW-0812">Transmembrane</keyword>
<accession>A0A7I8DKD4</accession>
<keyword evidence="2" id="KW-0472">Membrane</keyword>
<name>A0A7I8DKD4_9FIRM</name>
<dbReference type="Pfam" id="PF05569">
    <property type="entry name" value="Peptidase_M56"/>
    <property type="match status" value="1"/>
</dbReference>
<feature type="transmembrane region" description="Helical" evidence="2">
    <location>
        <begin position="36"/>
        <end position="54"/>
    </location>
</feature>
<feature type="region of interest" description="Disordered" evidence="1">
    <location>
        <begin position="355"/>
        <end position="465"/>
    </location>
</feature>
<feature type="transmembrane region" description="Helical" evidence="2">
    <location>
        <begin position="117"/>
        <end position="135"/>
    </location>
</feature>
<reference evidence="4 5" key="2">
    <citation type="submission" date="2020-08" db="EMBL/GenBank/DDBJ databases">
        <authorList>
            <person name="Ueki A."/>
            <person name="Tonouchi A."/>
        </authorList>
    </citation>
    <scope>NUCLEOTIDE SEQUENCE [LARGE SCALE GENOMIC DNA]</scope>
    <source>
        <strain evidence="4 5">CTTW</strain>
    </source>
</reference>
<evidence type="ECO:0000256" key="1">
    <source>
        <dbReference type="SAM" id="MobiDB-lite"/>
    </source>
</evidence>
<gene>
    <name evidence="4" type="ORF">bsdcttw_18230</name>
</gene>